<comment type="similarity">
    <text evidence="5 12">Belongs to the protoporphyrinogen/coproporphyrinogen oxidase family. Coproporphyrinogen III oxidase subfamily.</text>
</comment>
<dbReference type="NCBIfam" id="TIGR00562">
    <property type="entry name" value="proto_IX_ox"/>
    <property type="match status" value="1"/>
</dbReference>
<feature type="domain" description="Amine oxidase" evidence="13">
    <location>
        <begin position="13"/>
        <end position="468"/>
    </location>
</feature>
<evidence type="ECO:0000256" key="12">
    <source>
        <dbReference type="RuleBase" id="RU364052"/>
    </source>
</evidence>
<dbReference type="GO" id="GO:0005737">
    <property type="term" value="C:cytoplasm"/>
    <property type="evidence" value="ECO:0007669"/>
    <property type="project" value="UniProtKB-SubCell"/>
</dbReference>
<dbReference type="InterPro" id="IPR002937">
    <property type="entry name" value="Amino_oxidase"/>
</dbReference>
<dbReference type="Gene3D" id="3.50.50.60">
    <property type="entry name" value="FAD/NAD(P)-binding domain"/>
    <property type="match status" value="1"/>
</dbReference>
<dbReference type="Gene3D" id="3.90.660.20">
    <property type="entry name" value="Protoporphyrinogen oxidase, mitochondrial, domain 2"/>
    <property type="match status" value="1"/>
</dbReference>
<dbReference type="AlphaFoldDB" id="A0A6B8VY95"/>
<keyword evidence="9 12" id="KW-0274">FAD</keyword>
<dbReference type="SUPFAM" id="SSF54373">
    <property type="entry name" value="FAD-linked reductases, C-terminal domain"/>
    <property type="match status" value="1"/>
</dbReference>
<keyword evidence="12" id="KW-0963">Cytoplasm</keyword>
<organism evidence="14 15">
    <name type="scientific">Corynebacterium comes</name>
    <dbReference type="NCBI Taxonomy" id="2675218"/>
    <lineage>
        <taxon>Bacteria</taxon>
        <taxon>Bacillati</taxon>
        <taxon>Actinomycetota</taxon>
        <taxon>Actinomycetes</taxon>
        <taxon>Mycobacteriales</taxon>
        <taxon>Corynebacteriaceae</taxon>
        <taxon>Corynebacterium</taxon>
    </lineage>
</organism>
<protein>
    <recommendedName>
        <fullName evidence="7 12">Coproporphyrinogen III oxidase</fullName>
        <ecNumber evidence="6 12">1.3.3.15</ecNumber>
    </recommendedName>
</protein>
<dbReference type="Proteomes" id="UP000425178">
    <property type="component" value="Chromosome"/>
</dbReference>
<keyword evidence="15" id="KW-1185">Reference proteome</keyword>
<dbReference type="GO" id="GO:0004729">
    <property type="term" value="F:oxygen-dependent protoporphyrinogen oxidase activity"/>
    <property type="evidence" value="ECO:0007669"/>
    <property type="project" value="UniProtKB-UniRule"/>
</dbReference>
<evidence type="ECO:0000256" key="8">
    <source>
        <dbReference type="ARBA" id="ARBA00022630"/>
    </source>
</evidence>
<evidence type="ECO:0000313" key="15">
    <source>
        <dbReference type="Proteomes" id="UP000425178"/>
    </source>
</evidence>
<gene>
    <name evidence="14" type="primary">hemY</name>
    <name evidence="14" type="ORF">CETAM_01960</name>
</gene>
<dbReference type="UniPathway" id="UPA00252"/>
<comment type="cofactor">
    <cofactor evidence="2 12">
        <name>FAD</name>
        <dbReference type="ChEBI" id="CHEBI:57692"/>
    </cofactor>
</comment>
<evidence type="ECO:0000256" key="9">
    <source>
        <dbReference type="ARBA" id="ARBA00022827"/>
    </source>
</evidence>
<keyword evidence="10 12" id="KW-0560">Oxidoreductase</keyword>
<dbReference type="RefSeq" id="WP_156226830.1">
    <property type="nucleotide sequence ID" value="NZ_CP046453.1"/>
</dbReference>
<evidence type="ECO:0000259" key="13">
    <source>
        <dbReference type="Pfam" id="PF01593"/>
    </source>
</evidence>
<keyword evidence="11 12" id="KW-0350">Heme biosynthesis</keyword>
<dbReference type="InterPro" id="IPR050464">
    <property type="entry name" value="Zeta_carotene_desat/Oxidored"/>
</dbReference>
<evidence type="ECO:0000256" key="10">
    <source>
        <dbReference type="ARBA" id="ARBA00023002"/>
    </source>
</evidence>
<evidence type="ECO:0000256" key="2">
    <source>
        <dbReference type="ARBA" id="ARBA00001974"/>
    </source>
</evidence>
<dbReference type="KEGG" id="ccoe:CETAM_01960"/>
<evidence type="ECO:0000256" key="6">
    <source>
        <dbReference type="ARBA" id="ARBA00012402"/>
    </source>
</evidence>
<dbReference type="EMBL" id="CP046453">
    <property type="protein sequence ID" value="QGU03676.1"/>
    <property type="molecule type" value="Genomic_DNA"/>
</dbReference>
<dbReference type="Pfam" id="PF01593">
    <property type="entry name" value="Amino_oxidase"/>
    <property type="match status" value="1"/>
</dbReference>
<evidence type="ECO:0000313" key="14">
    <source>
        <dbReference type="EMBL" id="QGU03676.1"/>
    </source>
</evidence>
<proteinExistence type="inferred from homology"/>
<comment type="function">
    <text evidence="3 12">Involved in coproporphyrin-dependent heme b biosynthesis. Catalyzes the oxidation of coproporphyrinogen III to coproporphyrin III.</text>
</comment>
<keyword evidence="8 12" id="KW-0285">Flavoprotein</keyword>
<dbReference type="SUPFAM" id="SSF51905">
    <property type="entry name" value="FAD/NAD(P)-binding domain"/>
    <property type="match status" value="1"/>
</dbReference>
<sequence>MAPTRYAIIGAGLAGLTSAYEIHKADPEAVIHVFEAEDRIGGKLFTVAFESGPTDMGAEAYLALRSDATEFFVELGLADELVRPSAASSLVYTGGELKNLPAGGVMGIPSHSAPVAHLVSTETAARIDAEGDADPIDWQVGGDVSVGELVRERYGAEVVDRIVSSLLGGVYSCSADDLGVRATVPQLAEALDALAEAGEKVTLSAAVKRCESRRPPRDPGAAPVPVFAGFRGGYATAYEALAEKSGADIHLDAFVAAVTRDLRGFHISGPGVNVDGAYDRLILATPAPTTAALLKSIAPEASEALKSVKLASSAVVGMKFDSDAGLPDNSGVLVAISEPDVQTKAFTFSSKKWPHLGERGGALVRASFGRFGDDAIVRAEEDLLVDTALDDLARITGFDGREAGLAEIYVQRWFGGLPRYDAAHLATVDKVRAGIDDVHGLEVAGAWAGGVGVPAVISDAREAVARLIRLG</sequence>
<evidence type="ECO:0000256" key="11">
    <source>
        <dbReference type="ARBA" id="ARBA00023133"/>
    </source>
</evidence>
<dbReference type="Gene3D" id="1.10.3110.10">
    <property type="entry name" value="protoporphyrinogen ix oxidase, domain 3"/>
    <property type="match status" value="1"/>
</dbReference>
<dbReference type="PANTHER" id="PTHR42923">
    <property type="entry name" value="PROTOPORPHYRINOGEN OXIDASE"/>
    <property type="match status" value="1"/>
</dbReference>
<dbReference type="PANTHER" id="PTHR42923:SF3">
    <property type="entry name" value="PROTOPORPHYRINOGEN OXIDASE"/>
    <property type="match status" value="1"/>
</dbReference>
<evidence type="ECO:0000256" key="5">
    <source>
        <dbReference type="ARBA" id="ARBA00008310"/>
    </source>
</evidence>
<evidence type="ECO:0000256" key="4">
    <source>
        <dbReference type="ARBA" id="ARBA00004744"/>
    </source>
</evidence>
<accession>A0A6B8VY95</accession>
<comment type="pathway">
    <text evidence="4 12">Porphyrin-containing compound metabolism; protoheme biosynthesis.</text>
</comment>
<evidence type="ECO:0000256" key="1">
    <source>
        <dbReference type="ARBA" id="ARBA00001755"/>
    </source>
</evidence>
<dbReference type="GO" id="GO:0006783">
    <property type="term" value="P:heme biosynthetic process"/>
    <property type="evidence" value="ECO:0007669"/>
    <property type="project" value="UniProtKB-UniRule"/>
</dbReference>
<dbReference type="EC" id="1.3.3.15" evidence="6 12"/>
<evidence type="ECO:0000256" key="3">
    <source>
        <dbReference type="ARBA" id="ARBA00002185"/>
    </source>
</evidence>
<comment type="catalytic activity">
    <reaction evidence="1">
        <text>coproporphyrinogen III + 3 O2 = coproporphyrin III + 3 H2O2</text>
        <dbReference type="Rhea" id="RHEA:43436"/>
        <dbReference type="ChEBI" id="CHEBI:15379"/>
        <dbReference type="ChEBI" id="CHEBI:16240"/>
        <dbReference type="ChEBI" id="CHEBI:57309"/>
        <dbReference type="ChEBI" id="CHEBI:131725"/>
        <dbReference type="EC" id="1.3.3.15"/>
    </reaction>
    <physiologicalReaction direction="left-to-right" evidence="1">
        <dbReference type="Rhea" id="RHEA:43437"/>
    </physiologicalReaction>
</comment>
<reference evidence="14 15" key="1">
    <citation type="journal article" date="2021" name="Int. J. Syst. Evol. Microbiol.">
        <title>Classification of three corynebacterial strains isolated from a small paddock in North Rhine-Westphalia: proposal of &lt;i&gt;Corynebacterium kalinowskii&lt;/i&gt; sp. nov., &lt;i&gt;Corynebacterium comes&lt;/i&gt; sp. nov. and &lt;i&gt;Corynebacterium occultum&lt;/i&gt; sp. nov.</title>
        <authorList>
            <person name="Schaffert L."/>
            <person name="Ruwe M."/>
            <person name="Milse J."/>
            <person name="Hanuschka K."/>
            <person name="Ortseifen V."/>
            <person name="Droste J."/>
            <person name="Brandt D."/>
            <person name="Schl L."/>
            <person name="Kutter Y."/>
            <person name="Vinke S."/>
            <person name="Vieh P."/>
            <person name="Jacob L."/>
            <person name="L N.C."/>
            <person name="Schulte-Berndt E."/>
            <person name="Hain C."/>
            <person name="Linder M."/>
            <person name="Schmidt P."/>
            <person name="Wollenschl L."/>
            <person name="Luttermann T."/>
            <person name="Thieme E."/>
            <person name="Hassa J."/>
            <person name="Haak M."/>
            <person name="Wittchen M."/>
            <person name="Mentz A."/>
            <person name="Persicke M."/>
            <person name="Busche T."/>
            <person name="R C."/>
        </authorList>
    </citation>
    <scope>NUCLEOTIDE SEQUENCE [LARGE SCALE GENOMIC DNA]</scope>
    <source>
        <strain evidence="14 15">2019</strain>
    </source>
</reference>
<dbReference type="InterPro" id="IPR004572">
    <property type="entry name" value="Protoporphyrinogen_oxidase"/>
</dbReference>
<comment type="subcellular location">
    <subcellularLocation>
        <location evidence="12">Cytoplasm</location>
    </subcellularLocation>
</comment>
<dbReference type="InterPro" id="IPR036188">
    <property type="entry name" value="FAD/NAD-bd_sf"/>
</dbReference>
<dbReference type="NCBIfam" id="NF008841">
    <property type="entry name" value="PRK11883.1-1"/>
    <property type="match status" value="1"/>
</dbReference>
<name>A0A6B8VY95_9CORY</name>
<evidence type="ECO:0000256" key="7">
    <source>
        <dbReference type="ARBA" id="ARBA00019046"/>
    </source>
</evidence>